<name>A0ABS8US10_DATST</name>
<keyword evidence="3" id="KW-1185">Reference proteome</keyword>
<protein>
    <submittedName>
        <fullName evidence="2">Uncharacterized protein</fullName>
    </submittedName>
</protein>
<evidence type="ECO:0000256" key="1">
    <source>
        <dbReference type="SAM" id="MobiDB-lite"/>
    </source>
</evidence>
<comment type="caution">
    <text evidence="2">The sequence shown here is derived from an EMBL/GenBank/DDBJ whole genome shotgun (WGS) entry which is preliminary data.</text>
</comment>
<feature type="non-terminal residue" evidence="2">
    <location>
        <position position="101"/>
    </location>
</feature>
<reference evidence="2 3" key="1">
    <citation type="journal article" date="2021" name="BMC Genomics">
        <title>Datura genome reveals duplications of psychoactive alkaloid biosynthetic genes and high mutation rate following tissue culture.</title>
        <authorList>
            <person name="Rajewski A."/>
            <person name="Carter-House D."/>
            <person name="Stajich J."/>
            <person name="Litt A."/>
        </authorList>
    </citation>
    <scope>NUCLEOTIDE SEQUENCE [LARGE SCALE GENOMIC DNA]</scope>
    <source>
        <strain evidence="2">AR-01</strain>
    </source>
</reference>
<sequence>MNKLGISPRASHRSGRSKSQNDDVGDSDIERLQELVEYQSEEIKHPMIRNEILSSVLGYWLSQRVCCNRNATTTTDDGRQSFSSITLRHNFEERLKQRFIP</sequence>
<gene>
    <name evidence="2" type="ORF">HAX54_021048</name>
</gene>
<feature type="region of interest" description="Disordered" evidence="1">
    <location>
        <begin position="1"/>
        <end position="28"/>
    </location>
</feature>
<accession>A0ABS8US10</accession>
<evidence type="ECO:0000313" key="3">
    <source>
        <dbReference type="Proteomes" id="UP000823775"/>
    </source>
</evidence>
<organism evidence="2 3">
    <name type="scientific">Datura stramonium</name>
    <name type="common">Jimsonweed</name>
    <name type="synonym">Common thornapple</name>
    <dbReference type="NCBI Taxonomy" id="4076"/>
    <lineage>
        <taxon>Eukaryota</taxon>
        <taxon>Viridiplantae</taxon>
        <taxon>Streptophyta</taxon>
        <taxon>Embryophyta</taxon>
        <taxon>Tracheophyta</taxon>
        <taxon>Spermatophyta</taxon>
        <taxon>Magnoliopsida</taxon>
        <taxon>eudicotyledons</taxon>
        <taxon>Gunneridae</taxon>
        <taxon>Pentapetalae</taxon>
        <taxon>asterids</taxon>
        <taxon>lamiids</taxon>
        <taxon>Solanales</taxon>
        <taxon>Solanaceae</taxon>
        <taxon>Solanoideae</taxon>
        <taxon>Datureae</taxon>
        <taxon>Datura</taxon>
    </lineage>
</organism>
<proteinExistence type="predicted"/>
<dbReference type="EMBL" id="JACEIK010002525">
    <property type="protein sequence ID" value="MCD9637646.1"/>
    <property type="molecule type" value="Genomic_DNA"/>
</dbReference>
<evidence type="ECO:0000313" key="2">
    <source>
        <dbReference type="EMBL" id="MCD9637646.1"/>
    </source>
</evidence>
<dbReference type="Proteomes" id="UP000823775">
    <property type="component" value="Unassembled WGS sequence"/>
</dbReference>